<evidence type="ECO:0000313" key="15">
    <source>
        <dbReference type="Proteomes" id="UP000466345"/>
    </source>
</evidence>
<evidence type="ECO:0000256" key="4">
    <source>
        <dbReference type="ARBA" id="ARBA00012229"/>
    </source>
</evidence>
<keyword evidence="14" id="KW-0560">Oxidoreductase</keyword>
<dbReference type="InterPro" id="IPR000971">
    <property type="entry name" value="Globin"/>
</dbReference>
<dbReference type="PROSITE" id="PS51384">
    <property type="entry name" value="FAD_FR"/>
    <property type="match status" value="1"/>
</dbReference>
<keyword evidence="15" id="KW-1185">Reference proteome</keyword>
<evidence type="ECO:0000256" key="11">
    <source>
        <dbReference type="RuleBase" id="RU000356"/>
    </source>
</evidence>
<dbReference type="EMBL" id="WEGJ01000019">
    <property type="protein sequence ID" value="MQY14274.1"/>
    <property type="molecule type" value="Genomic_DNA"/>
</dbReference>
<dbReference type="Proteomes" id="UP000466345">
    <property type="component" value="Unassembled WGS sequence"/>
</dbReference>
<dbReference type="InterPro" id="IPR017927">
    <property type="entry name" value="FAD-bd_FR_type"/>
</dbReference>
<dbReference type="GO" id="GO:0019825">
    <property type="term" value="F:oxygen binding"/>
    <property type="evidence" value="ECO:0007669"/>
    <property type="project" value="InterPro"/>
</dbReference>
<keyword evidence="11" id="KW-0479">Metal-binding</keyword>
<dbReference type="Pfam" id="PF00042">
    <property type="entry name" value="Globin"/>
    <property type="match status" value="1"/>
</dbReference>
<dbReference type="RefSeq" id="WP_323378290.1">
    <property type="nucleotide sequence ID" value="NZ_WEGJ01000019.1"/>
</dbReference>
<dbReference type="PRINTS" id="PR00410">
    <property type="entry name" value="PHEHYDRXLASE"/>
</dbReference>
<evidence type="ECO:0000256" key="8">
    <source>
        <dbReference type="ARBA" id="ARBA00023027"/>
    </source>
</evidence>
<comment type="cofactor">
    <cofactor evidence="2">
        <name>FAD</name>
        <dbReference type="ChEBI" id="CHEBI:57692"/>
    </cofactor>
</comment>
<comment type="similarity">
    <text evidence="11">Belongs to the globin family.</text>
</comment>
<dbReference type="InterPro" id="IPR017938">
    <property type="entry name" value="Riboflavin_synthase-like_b-brl"/>
</dbReference>
<dbReference type="PANTHER" id="PTHR47354">
    <property type="entry name" value="NADH OXIDOREDUCTASE HCR"/>
    <property type="match status" value="1"/>
</dbReference>
<feature type="domain" description="Globin" evidence="12">
    <location>
        <begin position="1"/>
        <end position="141"/>
    </location>
</feature>
<gene>
    <name evidence="14" type="primary">hmp_2</name>
    <name evidence="14" type="ORF">SRB5_44370</name>
</gene>
<sequence length="372" mass="41496">MTNAQRDEGLGDAALIRRTLEYVSPVADEATGYFYALLFLHHPHTRDMFPVAMDTQRDRLFKALLAAGLLLEEPDRLTAFLRDLGRGHRKYGTRSPDYPAVGQCLLAALARYAGEVWSPRTEAAWVRAYAAISQTMIDAAEEDALRNPPWWLAEIVSHEARTTDVAVLIVRPEQPYAFTPGQYTAIETPWWPRVWRHYSFATAPRADGLLSFHVRAVPAGWVSTSLVRRARPGDVVRLGPPLGSMTVDHTAASDLLCLGGGTGIAPIRAMVEDVARHGSHREMQVFYGARREDDLYDLENLRRFERAYSWLTVHPVVGALPEAVSRRGPWTEYDAYLAGPPPMVRSGVRILTEGGVPAGAIRHDDLEHLVRD</sequence>
<dbReference type="InterPro" id="IPR012292">
    <property type="entry name" value="Globin/Proto"/>
</dbReference>
<evidence type="ECO:0000256" key="10">
    <source>
        <dbReference type="ARBA" id="ARBA00049433"/>
    </source>
</evidence>
<dbReference type="InterPro" id="IPR008333">
    <property type="entry name" value="Cbr1-like_FAD-bd_dom"/>
</dbReference>
<keyword evidence="11" id="KW-0408">Iron</keyword>
<dbReference type="InterPro" id="IPR039261">
    <property type="entry name" value="FNR_nucleotide-bd"/>
</dbReference>
<evidence type="ECO:0000256" key="9">
    <source>
        <dbReference type="ARBA" id="ARBA00048649"/>
    </source>
</evidence>
<dbReference type="SUPFAM" id="SSF46458">
    <property type="entry name" value="Globin-like"/>
    <property type="match status" value="1"/>
</dbReference>
<evidence type="ECO:0000259" key="12">
    <source>
        <dbReference type="PROSITE" id="PS01033"/>
    </source>
</evidence>
<evidence type="ECO:0000256" key="1">
    <source>
        <dbReference type="ARBA" id="ARBA00001970"/>
    </source>
</evidence>
<dbReference type="CDD" id="cd06187">
    <property type="entry name" value="O2ase_reductase_like"/>
    <property type="match status" value="1"/>
</dbReference>
<keyword evidence="7" id="KW-0411">Iron-sulfur</keyword>
<dbReference type="Gene3D" id="3.40.50.80">
    <property type="entry name" value="Nucleotide-binding domain of ferredoxin-NADP reductase (FNR) module"/>
    <property type="match status" value="1"/>
</dbReference>
<comment type="similarity">
    <text evidence="3">In the C-terminal section; belongs to the flavoprotein pyridine nucleotide cytochrome reductase family.</text>
</comment>
<reference evidence="14 15" key="1">
    <citation type="submission" date="2019-10" db="EMBL/GenBank/DDBJ databases">
        <title>Streptomyces smaragdinus sp. nov. and Streptomyces fabii sp. nov., isolated from the gut of fungus growing-termite Macrotermes natalensis.</title>
        <authorList>
            <person name="Schwitalla J."/>
            <person name="Benndorf R."/>
            <person name="Martin K."/>
            <person name="De Beer W."/>
            <person name="Kaster A.-K."/>
            <person name="Vollmers J."/>
            <person name="Poulsen M."/>
            <person name="Beemelmanns C."/>
        </authorList>
    </citation>
    <scope>NUCLEOTIDE SEQUENCE [LARGE SCALE GENOMIC DNA]</scope>
    <source>
        <strain evidence="14 15">RB5</strain>
    </source>
</reference>
<dbReference type="Gene3D" id="1.10.490.10">
    <property type="entry name" value="Globins"/>
    <property type="match status" value="1"/>
</dbReference>
<dbReference type="GO" id="GO:0020037">
    <property type="term" value="F:heme binding"/>
    <property type="evidence" value="ECO:0007669"/>
    <property type="project" value="InterPro"/>
</dbReference>
<name>A0A7K0CND5_9ACTN</name>
<evidence type="ECO:0000256" key="3">
    <source>
        <dbReference type="ARBA" id="ARBA00006401"/>
    </source>
</evidence>
<feature type="domain" description="FAD-binding FR-type" evidence="13">
    <location>
        <begin position="148"/>
        <end position="248"/>
    </location>
</feature>
<dbReference type="InterPro" id="IPR001433">
    <property type="entry name" value="OxRdtase_FAD/NAD-bd"/>
</dbReference>
<dbReference type="InterPro" id="IPR050415">
    <property type="entry name" value="MRET"/>
</dbReference>
<keyword evidence="6" id="KW-0521">NADP</keyword>
<keyword evidence="8" id="KW-0520">NAD</keyword>
<comment type="catalytic activity">
    <reaction evidence="10">
        <text>2 nitric oxide + NADPH + 2 O2 = 2 nitrate + NADP(+) + H(+)</text>
        <dbReference type="Rhea" id="RHEA:19465"/>
        <dbReference type="ChEBI" id="CHEBI:15378"/>
        <dbReference type="ChEBI" id="CHEBI:15379"/>
        <dbReference type="ChEBI" id="CHEBI:16480"/>
        <dbReference type="ChEBI" id="CHEBI:17632"/>
        <dbReference type="ChEBI" id="CHEBI:57783"/>
        <dbReference type="ChEBI" id="CHEBI:58349"/>
        <dbReference type="EC" id="1.14.12.17"/>
    </reaction>
</comment>
<dbReference type="GO" id="GO:0005344">
    <property type="term" value="F:oxygen carrier activity"/>
    <property type="evidence" value="ECO:0007669"/>
    <property type="project" value="UniProtKB-KW"/>
</dbReference>
<dbReference type="PANTHER" id="PTHR47354:SF5">
    <property type="entry name" value="PROTEIN RFBI"/>
    <property type="match status" value="1"/>
</dbReference>
<proteinExistence type="inferred from homology"/>
<dbReference type="Pfam" id="PF00970">
    <property type="entry name" value="FAD_binding_6"/>
    <property type="match status" value="1"/>
</dbReference>
<evidence type="ECO:0000256" key="5">
    <source>
        <dbReference type="ARBA" id="ARBA00022714"/>
    </source>
</evidence>
<dbReference type="GO" id="GO:0008941">
    <property type="term" value="F:nitric oxide dioxygenase NAD(P)H activity"/>
    <property type="evidence" value="ECO:0007669"/>
    <property type="project" value="UniProtKB-EC"/>
</dbReference>
<evidence type="ECO:0000256" key="2">
    <source>
        <dbReference type="ARBA" id="ARBA00001974"/>
    </source>
</evidence>
<accession>A0A7K0CND5</accession>
<dbReference type="Pfam" id="PF00175">
    <property type="entry name" value="NAD_binding_1"/>
    <property type="match status" value="1"/>
</dbReference>
<dbReference type="CDD" id="cd19753">
    <property type="entry name" value="Mb-like_oxidoreductase"/>
    <property type="match status" value="1"/>
</dbReference>
<dbReference type="AlphaFoldDB" id="A0A7K0CND5"/>
<keyword evidence="11" id="KW-0813">Transport</keyword>
<evidence type="ECO:0000313" key="14">
    <source>
        <dbReference type="EMBL" id="MQY14274.1"/>
    </source>
</evidence>
<dbReference type="InterPro" id="IPR001709">
    <property type="entry name" value="Flavoprot_Pyr_Nucl_cyt_Rdtase"/>
</dbReference>
<dbReference type="GO" id="GO:0051537">
    <property type="term" value="F:2 iron, 2 sulfur cluster binding"/>
    <property type="evidence" value="ECO:0007669"/>
    <property type="project" value="UniProtKB-KW"/>
</dbReference>
<comment type="caution">
    <text evidence="14">The sequence shown here is derived from an EMBL/GenBank/DDBJ whole genome shotgun (WGS) entry which is preliminary data.</text>
</comment>
<evidence type="ECO:0000259" key="13">
    <source>
        <dbReference type="PROSITE" id="PS51384"/>
    </source>
</evidence>
<dbReference type="Gene3D" id="2.40.30.10">
    <property type="entry name" value="Translation factors"/>
    <property type="match status" value="1"/>
</dbReference>
<comment type="cofactor">
    <cofactor evidence="1">
        <name>heme b</name>
        <dbReference type="ChEBI" id="CHEBI:60344"/>
    </cofactor>
</comment>
<dbReference type="PROSITE" id="PS01033">
    <property type="entry name" value="GLOBIN"/>
    <property type="match status" value="1"/>
</dbReference>
<protein>
    <recommendedName>
        <fullName evidence="4">nitric oxide dioxygenase</fullName>
        <ecNumber evidence="4">1.14.12.17</ecNumber>
    </recommendedName>
</protein>
<evidence type="ECO:0000256" key="6">
    <source>
        <dbReference type="ARBA" id="ARBA00022857"/>
    </source>
</evidence>
<dbReference type="PRINTS" id="PR00371">
    <property type="entry name" value="FPNCR"/>
</dbReference>
<dbReference type="SUPFAM" id="SSF63380">
    <property type="entry name" value="Riboflavin synthase domain-like"/>
    <property type="match status" value="1"/>
</dbReference>
<keyword evidence="11" id="KW-0349">Heme</keyword>
<organism evidence="14 15">
    <name type="scientific">Streptomyces smaragdinus</name>
    <dbReference type="NCBI Taxonomy" id="2585196"/>
    <lineage>
        <taxon>Bacteria</taxon>
        <taxon>Bacillati</taxon>
        <taxon>Actinomycetota</taxon>
        <taxon>Actinomycetes</taxon>
        <taxon>Kitasatosporales</taxon>
        <taxon>Streptomycetaceae</taxon>
        <taxon>Streptomyces</taxon>
    </lineage>
</organism>
<keyword evidence="5" id="KW-0001">2Fe-2S</keyword>
<keyword evidence="11" id="KW-0561">Oxygen transport</keyword>
<dbReference type="InterPro" id="IPR009050">
    <property type="entry name" value="Globin-like_sf"/>
</dbReference>
<comment type="catalytic activity">
    <reaction evidence="9">
        <text>2 nitric oxide + NADH + 2 O2 = 2 nitrate + NAD(+) + H(+)</text>
        <dbReference type="Rhea" id="RHEA:19469"/>
        <dbReference type="ChEBI" id="CHEBI:15378"/>
        <dbReference type="ChEBI" id="CHEBI:15379"/>
        <dbReference type="ChEBI" id="CHEBI:16480"/>
        <dbReference type="ChEBI" id="CHEBI:17632"/>
        <dbReference type="ChEBI" id="CHEBI:57540"/>
        <dbReference type="ChEBI" id="CHEBI:57945"/>
        <dbReference type="EC" id="1.14.12.17"/>
    </reaction>
</comment>
<evidence type="ECO:0000256" key="7">
    <source>
        <dbReference type="ARBA" id="ARBA00023014"/>
    </source>
</evidence>
<dbReference type="SUPFAM" id="SSF52343">
    <property type="entry name" value="Ferredoxin reductase-like, C-terminal NADP-linked domain"/>
    <property type="match status" value="1"/>
</dbReference>
<dbReference type="EC" id="1.14.12.17" evidence="4"/>